<evidence type="ECO:0000256" key="5">
    <source>
        <dbReference type="ARBA" id="ARBA00023098"/>
    </source>
</evidence>
<comment type="PTM">
    <text evidence="9">4'-phosphopantetheine is transferred from CoA to a specific serine of apo-ACP by acpS.</text>
</comment>
<evidence type="ECO:0000256" key="8">
    <source>
        <dbReference type="NCBIfam" id="TIGR00517"/>
    </source>
</evidence>
<gene>
    <name evidence="11" type="primary">acpP_1</name>
    <name evidence="7" type="synonym">acpP</name>
    <name evidence="11" type="ORF">ME0900_09080</name>
</gene>
<dbReference type="Pfam" id="PF00550">
    <property type="entry name" value="PP-binding"/>
    <property type="match status" value="1"/>
</dbReference>
<dbReference type="SUPFAM" id="SSF47336">
    <property type="entry name" value="ACP-like"/>
    <property type="match status" value="1"/>
</dbReference>
<organism evidence="11 12">
    <name type="scientific">Lactobacillus delbrueckii subsp. bulgaricus</name>
    <dbReference type="NCBI Taxonomy" id="1585"/>
    <lineage>
        <taxon>Bacteria</taxon>
        <taxon>Bacillati</taxon>
        <taxon>Bacillota</taxon>
        <taxon>Bacilli</taxon>
        <taxon>Lactobacillales</taxon>
        <taxon>Lactobacillaceae</taxon>
        <taxon>Lactobacillus</taxon>
    </lineage>
</organism>
<dbReference type="PANTHER" id="PTHR20863:SF76">
    <property type="entry name" value="CARRIER DOMAIN-CONTAINING PROTEIN"/>
    <property type="match status" value="1"/>
</dbReference>
<evidence type="ECO:0000256" key="2">
    <source>
        <dbReference type="ARBA" id="ARBA00022516"/>
    </source>
</evidence>
<dbReference type="GO" id="GO:0000035">
    <property type="term" value="F:acyl binding"/>
    <property type="evidence" value="ECO:0007669"/>
    <property type="project" value="TreeGrafter"/>
</dbReference>
<feature type="domain" description="Carrier" evidence="10">
    <location>
        <begin position="4"/>
        <end position="79"/>
    </location>
</feature>
<evidence type="ECO:0000256" key="7">
    <source>
        <dbReference type="HAMAP-Rule" id="MF_01217"/>
    </source>
</evidence>
<proteinExistence type="inferred from homology"/>
<evidence type="ECO:0000313" key="12">
    <source>
        <dbReference type="Proteomes" id="UP001165243"/>
    </source>
</evidence>
<keyword evidence="5 7" id="KW-0443">Lipid metabolism</keyword>
<dbReference type="InterPro" id="IPR036736">
    <property type="entry name" value="ACP-like_sf"/>
</dbReference>
<reference evidence="11" key="1">
    <citation type="submission" date="2023-04" db="EMBL/GenBank/DDBJ databases">
        <title>Draft genome sequences of Lactobacillus delbrueckii subsp. bulgaricus ME-900 and ME-901 with improved acid tolerance.</title>
        <authorList>
            <person name="Ishida T."/>
            <person name="Yamamoto E."/>
            <person name="Koizumi A."/>
            <person name="Fujiwara S."/>
            <person name="Makino S."/>
            <person name="Kano H."/>
            <person name="Kimura K."/>
        </authorList>
    </citation>
    <scope>NUCLEOTIDE SEQUENCE</scope>
    <source>
        <strain evidence="11">ME-900</strain>
    </source>
</reference>
<dbReference type="NCBIfam" id="NF002150">
    <property type="entry name" value="PRK00982.1-4"/>
    <property type="match status" value="1"/>
</dbReference>
<keyword evidence="6 7" id="KW-0275">Fatty acid biosynthesis</keyword>
<dbReference type="HAMAP" id="MF_01217">
    <property type="entry name" value="Acyl_carrier"/>
    <property type="match status" value="1"/>
</dbReference>
<dbReference type="GO" id="GO:0000036">
    <property type="term" value="F:acyl carrier activity"/>
    <property type="evidence" value="ECO:0007669"/>
    <property type="project" value="UniProtKB-UniRule"/>
</dbReference>
<sequence>MTEAEIFDKIATLIADNFQLDKDKITMDTNFTKDLNADSIDLVEFIMQLEDEFGAEIPDEDAAKIITVADAVAYIKSHQG</sequence>
<evidence type="ECO:0000259" key="10">
    <source>
        <dbReference type="PROSITE" id="PS50075"/>
    </source>
</evidence>
<evidence type="ECO:0000256" key="9">
    <source>
        <dbReference type="RuleBase" id="RU003545"/>
    </source>
</evidence>
<comment type="caution">
    <text evidence="11">The sequence shown here is derived from an EMBL/GenBank/DDBJ whole genome shotgun (WGS) entry which is preliminary data.</text>
</comment>
<dbReference type="InterPro" id="IPR009081">
    <property type="entry name" value="PP-bd_ACP"/>
</dbReference>
<keyword evidence="1 7" id="KW-0596">Phosphopantetheine</keyword>
<comment type="PTM">
    <text evidence="7">4'-phosphopantetheine is transferred from CoA to a specific serine of apo-ACP by AcpS. This modification is essential for activity because fatty acids are bound in thioester linkage to the sulfhydryl of the prosthetic group.</text>
</comment>
<dbReference type="Gene3D" id="1.10.1200.10">
    <property type="entry name" value="ACP-like"/>
    <property type="match status" value="1"/>
</dbReference>
<keyword evidence="7" id="KW-0963">Cytoplasm</keyword>
<evidence type="ECO:0000313" key="11">
    <source>
        <dbReference type="EMBL" id="GMB86535.1"/>
    </source>
</evidence>
<dbReference type="PANTHER" id="PTHR20863">
    <property type="entry name" value="ACYL CARRIER PROTEIN"/>
    <property type="match status" value="1"/>
</dbReference>
<dbReference type="RefSeq" id="WP_003618489.1">
    <property type="nucleotide sequence ID" value="NZ_BJMY01000002.1"/>
</dbReference>
<dbReference type="GO" id="GO:0005829">
    <property type="term" value="C:cytosol"/>
    <property type="evidence" value="ECO:0007669"/>
    <property type="project" value="TreeGrafter"/>
</dbReference>
<comment type="function">
    <text evidence="7 9">Carrier of the growing fatty acid chain in fatty acid biosynthesis.</text>
</comment>
<comment type="pathway">
    <text evidence="7 9">Lipid metabolism; fatty acid biosynthesis.</text>
</comment>
<dbReference type="InterPro" id="IPR003231">
    <property type="entry name" value="ACP"/>
</dbReference>
<protein>
    <recommendedName>
        <fullName evidence="7 8">Acyl carrier protein</fullName>
        <shortName evidence="7">ACP</shortName>
    </recommendedName>
</protein>
<dbReference type="Proteomes" id="UP001165243">
    <property type="component" value="Unassembled WGS sequence"/>
</dbReference>
<dbReference type="NCBIfam" id="NF002148">
    <property type="entry name" value="PRK00982.1-2"/>
    <property type="match status" value="1"/>
</dbReference>
<evidence type="ECO:0000256" key="1">
    <source>
        <dbReference type="ARBA" id="ARBA00022450"/>
    </source>
</evidence>
<comment type="similarity">
    <text evidence="7">Belongs to the acyl carrier protein (ACP) family.</text>
</comment>
<dbReference type="GO" id="GO:0016020">
    <property type="term" value="C:membrane"/>
    <property type="evidence" value="ECO:0007669"/>
    <property type="project" value="GOC"/>
</dbReference>
<feature type="modified residue" description="O-(pantetheine 4'-phosphoryl)serine" evidence="7">
    <location>
        <position position="39"/>
    </location>
</feature>
<name>A0AAV5PK61_LACDE</name>
<comment type="subcellular location">
    <subcellularLocation>
        <location evidence="7">Cytoplasm</location>
    </subcellularLocation>
</comment>
<evidence type="ECO:0000256" key="3">
    <source>
        <dbReference type="ARBA" id="ARBA00022553"/>
    </source>
</evidence>
<keyword evidence="3 7" id="KW-0597">Phosphoprotein</keyword>
<dbReference type="NCBIfam" id="TIGR00517">
    <property type="entry name" value="acyl_carrier"/>
    <property type="match status" value="1"/>
</dbReference>
<dbReference type="GO" id="GO:0009245">
    <property type="term" value="P:lipid A biosynthetic process"/>
    <property type="evidence" value="ECO:0007669"/>
    <property type="project" value="TreeGrafter"/>
</dbReference>
<dbReference type="AlphaFoldDB" id="A0AAV5PK61"/>
<keyword evidence="2 7" id="KW-0444">Lipid biosynthesis</keyword>
<dbReference type="EMBL" id="BSWK01000011">
    <property type="protein sequence ID" value="GMB86535.1"/>
    <property type="molecule type" value="Genomic_DNA"/>
</dbReference>
<dbReference type="PROSITE" id="PS50075">
    <property type="entry name" value="CARRIER"/>
    <property type="match status" value="1"/>
</dbReference>
<accession>A0AAV5PK61</accession>
<evidence type="ECO:0000256" key="4">
    <source>
        <dbReference type="ARBA" id="ARBA00022832"/>
    </source>
</evidence>
<keyword evidence="4 7" id="KW-0276">Fatty acid metabolism</keyword>
<evidence type="ECO:0000256" key="6">
    <source>
        <dbReference type="ARBA" id="ARBA00023160"/>
    </source>
</evidence>
<dbReference type="NCBIfam" id="NF009104">
    <property type="entry name" value="PRK12449.1"/>
    <property type="match status" value="1"/>
</dbReference>